<sequence length="88" mass="9875">MFARKKLQQTFVPTRNNQVIYASGIKGKAGLSPEDLADDLGPLFESIMRCIPVPRIDNDGSLQMLMGLIAQLNYPYIVEYKDAWVENG</sequence>
<reference evidence="1" key="1">
    <citation type="submission" date="2023-10" db="EMBL/GenBank/DDBJ databases">
        <authorList>
            <person name="Rodriguez Cubillos JULIANA M."/>
            <person name="De Vega J."/>
        </authorList>
    </citation>
    <scope>NUCLEOTIDE SEQUENCE</scope>
</reference>
<evidence type="ECO:0000313" key="2">
    <source>
        <dbReference type="Proteomes" id="UP001177021"/>
    </source>
</evidence>
<organism evidence="1 2">
    <name type="scientific">Trifolium pratense</name>
    <name type="common">Red clover</name>
    <dbReference type="NCBI Taxonomy" id="57577"/>
    <lineage>
        <taxon>Eukaryota</taxon>
        <taxon>Viridiplantae</taxon>
        <taxon>Streptophyta</taxon>
        <taxon>Embryophyta</taxon>
        <taxon>Tracheophyta</taxon>
        <taxon>Spermatophyta</taxon>
        <taxon>Magnoliopsida</taxon>
        <taxon>eudicotyledons</taxon>
        <taxon>Gunneridae</taxon>
        <taxon>Pentapetalae</taxon>
        <taxon>rosids</taxon>
        <taxon>fabids</taxon>
        <taxon>Fabales</taxon>
        <taxon>Fabaceae</taxon>
        <taxon>Papilionoideae</taxon>
        <taxon>50 kb inversion clade</taxon>
        <taxon>NPAAA clade</taxon>
        <taxon>Hologalegina</taxon>
        <taxon>IRL clade</taxon>
        <taxon>Trifolieae</taxon>
        <taxon>Trifolium</taxon>
    </lineage>
</organism>
<protein>
    <submittedName>
        <fullName evidence="1">Uncharacterized protein</fullName>
    </submittedName>
</protein>
<comment type="caution">
    <text evidence="1">The sequence shown here is derived from an EMBL/GenBank/DDBJ whole genome shotgun (WGS) entry which is preliminary data.</text>
</comment>
<name>A0ACB0LXN7_TRIPR</name>
<evidence type="ECO:0000313" key="1">
    <source>
        <dbReference type="EMBL" id="CAJ2673193.1"/>
    </source>
</evidence>
<gene>
    <name evidence="1" type="ORF">MILVUS5_LOCUS36704</name>
</gene>
<dbReference type="Proteomes" id="UP001177021">
    <property type="component" value="Unassembled WGS sequence"/>
</dbReference>
<dbReference type="EMBL" id="CASHSV030000716">
    <property type="protein sequence ID" value="CAJ2673193.1"/>
    <property type="molecule type" value="Genomic_DNA"/>
</dbReference>
<accession>A0ACB0LXN7</accession>
<proteinExistence type="predicted"/>
<keyword evidence="2" id="KW-1185">Reference proteome</keyword>